<keyword evidence="6 7" id="KW-0349">Heme</keyword>
<dbReference type="HOGENOM" id="CLU_042557_2_0_1"/>
<dbReference type="EMBL" id="JOWA01000077">
    <property type="protein sequence ID" value="KEZ45500.1"/>
    <property type="molecule type" value="Genomic_DNA"/>
</dbReference>
<comment type="similarity">
    <text evidence="7">Belongs to the cytochrome P450 family.</text>
</comment>
<evidence type="ECO:0000256" key="7">
    <source>
        <dbReference type="RuleBase" id="RU000461"/>
    </source>
</evidence>
<evidence type="ECO:0000256" key="3">
    <source>
        <dbReference type="ARBA" id="ARBA00023002"/>
    </source>
</evidence>
<dbReference type="KEGG" id="sapo:SAPIO_CDS1822"/>
<proteinExistence type="inferred from homology"/>
<protein>
    <submittedName>
        <fullName evidence="9">Cytochrome P450 monooxygenase</fullName>
    </submittedName>
</protein>
<comment type="caution">
    <text evidence="9">The sequence shown here is derived from an EMBL/GenBank/DDBJ whole genome shotgun (WGS) entry which is preliminary data.</text>
</comment>
<dbReference type="RefSeq" id="XP_016645299.1">
    <property type="nucleotide sequence ID" value="XM_016785002.1"/>
</dbReference>
<evidence type="ECO:0000256" key="6">
    <source>
        <dbReference type="PIRSR" id="PIRSR602401-1"/>
    </source>
</evidence>
<dbReference type="GO" id="GO:0004497">
    <property type="term" value="F:monooxygenase activity"/>
    <property type="evidence" value="ECO:0007669"/>
    <property type="project" value="UniProtKB-KW"/>
</dbReference>
<dbReference type="InterPro" id="IPR002401">
    <property type="entry name" value="Cyt_P450_E_grp-I"/>
</dbReference>
<feature type="transmembrane region" description="Helical" evidence="8">
    <location>
        <begin position="6"/>
        <end position="28"/>
    </location>
</feature>
<dbReference type="VEuPathDB" id="FungiDB:SAPIO_CDS1822"/>
<dbReference type="SUPFAM" id="SSF48264">
    <property type="entry name" value="Cytochrome P450"/>
    <property type="match status" value="1"/>
</dbReference>
<reference evidence="9 10" key="1">
    <citation type="journal article" date="2014" name="Genome Announc.">
        <title>Draft genome sequence of the pathogenic fungus Scedosporium apiospermum.</title>
        <authorList>
            <person name="Vandeputte P."/>
            <person name="Ghamrawi S."/>
            <person name="Rechenmann M."/>
            <person name="Iltis A."/>
            <person name="Giraud S."/>
            <person name="Fleury M."/>
            <person name="Thornton C."/>
            <person name="Delhaes L."/>
            <person name="Meyer W."/>
            <person name="Papon N."/>
            <person name="Bouchara J.P."/>
        </authorList>
    </citation>
    <scope>NUCLEOTIDE SEQUENCE [LARGE SCALE GENOMIC DNA]</scope>
    <source>
        <strain evidence="9 10">IHEM 14462</strain>
    </source>
</reference>
<organism evidence="9 10">
    <name type="scientific">Pseudallescheria apiosperma</name>
    <name type="common">Scedosporium apiospermum</name>
    <dbReference type="NCBI Taxonomy" id="563466"/>
    <lineage>
        <taxon>Eukaryota</taxon>
        <taxon>Fungi</taxon>
        <taxon>Dikarya</taxon>
        <taxon>Ascomycota</taxon>
        <taxon>Pezizomycotina</taxon>
        <taxon>Sordariomycetes</taxon>
        <taxon>Hypocreomycetidae</taxon>
        <taxon>Microascales</taxon>
        <taxon>Microascaceae</taxon>
        <taxon>Scedosporium</taxon>
    </lineage>
</organism>
<dbReference type="GeneID" id="27720894"/>
<feature type="binding site" description="axial binding residue" evidence="6">
    <location>
        <position position="456"/>
    </location>
    <ligand>
        <name>heme</name>
        <dbReference type="ChEBI" id="CHEBI:30413"/>
    </ligand>
    <ligandPart>
        <name>Fe</name>
        <dbReference type="ChEBI" id="CHEBI:18248"/>
    </ligandPart>
</feature>
<evidence type="ECO:0000256" key="8">
    <source>
        <dbReference type="SAM" id="Phobius"/>
    </source>
</evidence>
<dbReference type="PANTHER" id="PTHR24303:SF31">
    <property type="entry name" value="CYTOCHROME P450 307A1-RELATED"/>
    <property type="match status" value="1"/>
</dbReference>
<dbReference type="AlphaFoldDB" id="A0A084GDT8"/>
<dbReference type="Proteomes" id="UP000028545">
    <property type="component" value="Unassembled WGS sequence"/>
</dbReference>
<keyword evidence="10" id="KW-1185">Reference proteome</keyword>
<evidence type="ECO:0000256" key="4">
    <source>
        <dbReference type="ARBA" id="ARBA00023004"/>
    </source>
</evidence>
<keyword evidence="5 7" id="KW-0503">Monooxygenase</keyword>
<dbReference type="Pfam" id="PF00067">
    <property type="entry name" value="p450"/>
    <property type="match status" value="1"/>
</dbReference>
<keyword evidence="2 6" id="KW-0479">Metal-binding</keyword>
<dbReference type="CDD" id="cd20615">
    <property type="entry name" value="CYP_GliC-like"/>
    <property type="match status" value="1"/>
</dbReference>
<dbReference type="InterPro" id="IPR001128">
    <property type="entry name" value="Cyt_P450"/>
</dbReference>
<evidence type="ECO:0000256" key="2">
    <source>
        <dbReference type="ARBA" id="ARBA00022723"/>
    </source>
</evidence>
<dbReference type="GO" id="GO:0016705">
    <property type="term" value="F:oxidoreductase activity, acting on paired donors, with incorporation or reduction of molecular oxygen"/>
    <property type="evidence" value="ECO:0007669"/>
    <property type="project" value="InterPro"/>
</dbReference>
<evidence type="ECO:0000256" key="1">
    <source>
        <dbReference type="ARBA" id="ARBA00001971"/>
    </source>
</evidence>
<dbReference type="Gene3D" id="1.10.630.10">
    <property type="entry name" value="Cytochrome P450"/>
    <property type="match status" value="1"/>
</dbReference>
<dbReference type="InterPro" id="IPR017972">
    <property type="entry name" value="Cyt_P450_CS"/>
</dbReference>
<evidence type="ECO:0000313" key="10">
    <source>
        <dbReference type="Proteomes" id="UP000028545"/>
    </source>
</evidence>
<evidence type="ECO:0000313" key="9">
    <source>
        <dbReference type="EMBL" id="KEZ45500.1"/>
    </source>
</evidence>
<dbReference type="GO" id="GO:0005506">
    <property type="term" value="F:iron ion binding"/>
    <property type="evidence" value="ECO:0007669"/>
    <property type="project" value="InterPro"/>
</dbReference>
<dbReference type="PRINTS" id="PR00463">
    <property type="entry name" value="EP450I"/>
</dbReference>
<sequence>MHLIQYALSSVGVAACPLLLVAVVELLAPGYVPSVLRDAVSSVINAYLNHRFPIKHRDGIRDLPSCPYHWPNGQGDEAKFLSGVENSPAWKERYGSIYRIWSGMKPEIVLTQPHQLSGVFSDSDKHIKAAANDSGAYMNRLLGKCVGLISGEEWRNVRSVVGMPFGYQVTSTRIPNVERQILDHLDRLHTNGSLGNEILHPVKDMKMLPFWVVAEIFYPRLPPLLAQELLGLAPLREKIFRHVVQGGLTRFSWAQWLPTTANAELREFQGRWKAFNDAAHAHALAHDPSLPIAQMYKATKSGQMTQNQLLQTLDEALYANLDITTGALSWNLVFLAAHPDVQKRLRSEAQLASEEGRMDAYLRSDSTYLAACVMESSRLKPLAAFSVPQAAPTAREVDGYIIPAGTNFMVDSYALNIDSDTWAPDNTTYRPDRFLAKRGSELRYRFWRFGFGLRQCMGRYVADLMIRQTLVHLVLNYELSWLDKEDWSRNRDSWITHPDFLLRCVKRAQ</sequence>
<keyword evidence="3 7" id="KW-0560">Oxidoreductase</keyword>
<evidence type="ECO:0000256" key="5">
    <source>
        <dbReference type="ARBA" id="ARBA00023033"/>
    </source>
</evidence>
<name>A0A084GDT8_PSEDA</name>
<dbReference type="InterPro" id="IPR036396">
    <property type="entry name" value="Cyt_P450_sf"/>
</dbReference>
<dbReference type="PRINTS" id="PR00385">
    <property type="entry name" value="P450"/>
</dbReference>
<keyword evidence="8" id="KW-0812">Transmembrane</keyword>
<accession>A0A084GDT8</accession>
<gene>
    <name evidence="9" type="ORF">SAPIO_CDS1822</name>
</gene>
<dbReference type="OMA" id="QCMGRYV"/>
<dbReference type="GO" id="GO:0020037">
    <property type="term" value="F:heme binding"/>
    <property type="evidence" value="ECO:0007669"/>
    <property type="project" value="InterPro"/>
</dbReference>
<keyword evidence="8" id="KW-0472">Membrane</keyword>
<keyword evidence="4 6" id="KW-0408">Iron</keyword>
<dbReference type="PROSITE" id="PS00086">
    <property type="entry name" value="CYTOCHROME_P450"/>
    <property type="match status" value="1"/>
</dbReference>
<comment type="cofactor">
    <cofactor evidence="1 6">
        <name>heme</name>
        <dbReference type="ChEBI" id="CHEBI:30413"/>
    </cofactor>
</comment>
<keyword evidence="8" id="KW-1133">Transmembrane helix</keyword>
<dbReference type="PANTHER" id="PTHR24303">
    <property type="entry name" value="HEME-BINDING MONOOXYGENASE FAMILY"/>
    <property type="match status" value="1"/>
</dbReference>
<dbReference type="OrthoDB" id="2789670at2759"/>